<sequence>MEKGPMMKGARGHGDLLSVLRAGGSPGTPGTGGSCTPGPSTGGSPVAFSSAPPDAAPLPFSSLPSQGPSSSRRAAALAIFAVEFVVDVHGDRQRLCETCMSLRVASPFYTREAGEARGRVERRDGARVPSCQALAAWRQGGGRCPRIASGASRAGELGMAGRRGMCVQFCTTAGAWE</sequence>
<feature type="region of interest" description="Disordered" evidence="1">
    <location>
        <begin position="1"/>
        <end position="67"/>
    </location>
</feature>
<dbReference type="AlphaFoldDB" id="A0A8T0Q1B0"/>
<evidence type="ECO:0000313" key="2">
    <source>
        <dbReference type="EMBL" id="KAG2566928.1"/>
    </source>
</evidence>
<feature type="compositionally biased region" description="Low complexity" evidence="1">
    <location>
        <begin position="36"/>
        <end position="45"/>
    </location>
</feature>
<proteinExistence type="predicted"/>
<feature type="compositionally biased region" description="Gly residues" evidence="1">
    <location>
        <begin position="24"/>
        <end position="35"/>
    </location>
</feature>
<dbReference type="PROSITE" id="PS51257">
    <property type="entry name" value="PROKAR_LIPOPROTEIN"/>
    <property type="match status" value="1"/>
</dbReference>
<gene>
    <name evidence="2" type="ORF">PVAP13_7NG232717</name>
</gene>
<organism evidence="2 3">
    <name type="scientific">Panicum virgatum</name>
    <name type="common">Blackwell switchgrass</name>
    <dbReference type="NCBI Taxonomy" id="38727"/>
    <lineage>
        <taxon>Eukaryota</taxon>
        <taxon>Viridiplantae</taxon>
        <taxon>Streptophyta</taxon>
        <taxon>Embryophyta</taxon>
        <taxon>Tracheophyta</taxon>
        <taxon>Spermatophyta</taxon>
        <taxon>Magnoliopsida</taxon>
        <taxon>Liliopsida</taxon>
        <taxon>Poales</taxon>
        <taxon>Poaceae</taxon>
        <taxon>PACMAD clade</taxon>
        <taxon>Panicoideae</taxon>
        <taxon>Panicodae</taxon>
        <taxon>Paniceae</taxon>
        <taxon>Panicinae</taxon>
        <taxon>Panicum</taxon>
        <taxon>Panicum sect. Hiantes</taxon>
    </lineage>
</organism>
<name>A0A8T0Q1B0_PANVG</name>
<reference evidence="2" key="1">
    <citation type="submission" date="2020-05" db="EMBL/GenBank/DDBJ databases">
        <title>WGS assembly of Panicum virgatum.</title>
        <authorList>
            <person name="Lovell J.T."/>
            <person name="Jenkins J."/>
            <person name="Shu S."/>
            <person name="Juenger T.E."/>
            <person name="Schmutz J."/>
        </authorList>
    </citation>
    <scope>NUCLEOTIDE SEQUENCE</scope>
    <source>
        <strain evidence="2">AP13</strain>
    </source>
</reference>
<dbReference type="EMBL" id="CM029050">
    <property type="protein sequence ID" value="KAG2566928.1"/>
    <property type="molecule type" value="Genomic_DNA"/>
</dbReference>
<evidence type="ECO:0000256" key="1">
    <source>
        <dbReference type="SAM" id="MobiDB-lite"/>
    </source>
</evidence>
<accession>A0A8T0Q1B0</accession>
<comment type="caution">
    <text evidence="2">The sequence shown here is derived from an EMBL/GenBank/DDBJ whole genome shotgun (WGS) entry which is preliminary data.</text>
</comment>
<protein>
    <submittedName>
        <fullName evidence="2">Uncharacterized protein</fullName>
    </submittedName>
</protein>
<dbReference type="Proteomes" id="UP000823388">
    <property type="component" value="Chromosome 7N"/>
</dbReference>
<keyword evidence="3" id="KW-1185">Reference proteome</keyword>
<evidence type="ECO:0000313" key="3">
    <source>
        <dbReference type="Proteomes" id="UP000823388"/>
    </source>
</evidence>
<feature type="compositionally biased region" description="Low complexity" evidence="1">
    <location>
        <begin position="57"/>
        <end position="67"/>
    </location>
</feature>